<dbReference type="AlphaFoldDB" id="A0A7R9F141"/>
<organism evidence="7">
    <name type="scientific">Timema bartmani</name>
    <dbReference type="NCBI Taxonomy" id="61472"/>
    <lineage>
        <taxon>Eukaryota</taxon>
        <taxon>Metazoa</taxon>
        <taxon>Ecdysozoa</taxon>
        <taxon>Arthropoda</taxon>
        <taxon>Hexapoda</taxon>
        <taxon>Insecta</taxon>
        <taxon>Pterygota</taxon>
        <taxon>Neoptera</taxon>
        <taxon>Polyneoptera</taxon>
        <taxon>Phasmatodea</taxon>
        <taxon>Timematodea</taxon>
        <taxon>Timematoidea</taxon>
        <taxon>Timematidae</taxon>
        <taxon>Timema</taxon>
    </lineage>
</organism>
<dbReference type="InterPro" id="IPR018159">
    <property type="entry name" value="Spectrin/alpha-actinin"/>
</dbReference>
<dbReference type="CDD" id="cd00176">
    <property type="entry name" value="SPEC"/>
    <property type="match status" value="1"/>
</dbReference>
<evidence type="ECO:0000256" key="3">
    <source>
        <dbReference type="ARBA" id="ARBA00022737"/>
    </source>
</evidence>
<comment type="subcellular location">
    <subcellularLocation>
        <location evidence="1">Nucleus membrane</location>
    </subcellularLocation>
</comment>
<dbReference type="SUPFAM" id="SSF46966">
    <property type="entry name" value="Spectrin repeat"/>
    <property type="match status" value="1"/>
</dbReference>
<dbReference type="GO" id="GO:0031965">
    <property type="term" value="C:nuclear membrane"/>
    <property type="evidence" value="ECO:0007669"/>
    <property type="project" value="UniProtKB-SubCell"/>
</dbReference>
<gene>
    <name evidence="7" type="ORF">TBIB3V08_LOCUS7144</name>
</gene>
<dbReference type="EMBL" id="OD566863">
    <property type="protein sequence ID" value="CAD7444778.1"/>
    <property type="molecule type" value="Genomic_DNA"/>
</dbReference>
<proteinExistence type="predicted"/>
<dbReference type="SMART" id="SM00150">
    <property type="entry name" value="SPEC"/>
    <property type="match status" value="3"/>
</dbReference>
<keyword evidence="4" id="KW-0472">Membrane</keyword>
<evidence type="ECO:0000256" key="4">
    <source>
        <dbReference type="ARBA" id="ARBA00023136"/>
    </source>
</evidence>
<evidence type="ECO:0000313" key="7">
    <source>
        <dbReference type="EMBL" id="CAD7444778.1"/>
    </source>
</evidence>
<reference evidence="7" key="1">
    <citation type="submission" date="2020-11" db="EMBL/GenBank/DDBJ databases">
        <authorList>
            <person name="Tran Van P."/>
        </authorList>
    </citation>
    <scope>NUCLEOTIDE SEQUENCE</scope>
</reference>
<dbReference type="Pfam" id="PF00435">
    <property type="entry name" value="Spectrin"/>
    <property type="match status" value="1"/>
</dbReference>
<feature type="coiled-coil region" evidence="6">
    <location>
        <begin position="38"/>
        <end position="75"/>
    </location>
</feature>
<name>A0A7R9F141_9NEOP</name>
<accession>A0A7R9F141</accession>
<keyword evidence="3" id="KW-0677">Repeat</keyword>
<dbReference type="InterPro" id="IPR002017">
    <property type="entry name" value="Spectrin_repeat"/>
</dbReference>
<keyword evidence="2" id="KW-0597">Phosphoprotein</keyword>
<evidence type="ECO:0000256" key="5">
    <source>
        <dbReference type="ARBA" id="ARBA00023242"/>
    </source>
</evidence>
<evidence type="ECO:0000256" key="1">
    <source>
        <dbReference type="ARBA" id="ARBA00004126"/>
    </source>
</evidence>
<dbReference type="PANTHER" id="PTHR14514">
    <property type="entry name" value="PKA ANCHORING PROTEIN"/>
    <property type="match status" value="1"/>
</dbReference>
<evidence type="ECO:0000256" key="2">
    <source>
        <dbReference type="ARBA" id="ARBA00022553"/>
    </source>
</evidence>
<protein>
    <submittedName>
        <fullName evidence="7">Uncharacterized protein</fullName>
    </submittedName>
</protein>
<evidence type="ECO:0000256" key="6">
    <source>
        <dbReference type="SAM" id="Coils"/>
    </source>
</evidence>
<dbReference type="GO" id="GO:0005737">
    <property type="term" value="C:cytoplasm"/>
    <property type="evidence" value="ECO:0007669"/>
    <property type="project" value="UniProtKB-ARBA"/>
</dbReference>
<dbReference type="PANTHER" id="PTHR14514:SF7">
    <property type="entry name" value="KASH DOMAIN-CONTAINING PROTEIN"/>
    <property type="match status" value="1"/>
</dbReference>
<keyword evidence="6" id="KW-0175">Coiled coil</keyword>
<keyword evidence="5" id="KW-0539">Nucleus</keyword>
<sequence>MNPSVSTTAEVWSGSGSDHKKINKTPRLVHVVYPVRLVESLKSKLGKASEEVENLEAVEVDIEQAHRKLQELQKEVRGLYVFGEDVDAAESDLQSLKGRVDGCISQAKTLVSETKDRYIGLQQLVPTDIAQQLSSLELLWETVSGAMEEKSRDLKRARTVRSEYTVDVDEVQDWLQRAEAQVQDRSLDPHKQKEYLMQFQGELGSVDDRMERLTKNGGVLIGNSRDDAEKALVQSTINTLTERLQQFRSCLEQKKHQVGDTLDSWQRFMTMYQAVKSWVDEKQTFLVEPLQLSSLTQARQRVHDYSTAVKTCKQMTKNLSDMSKELENIGQVNSVGDLPEKLEEVEETKGEVEAQLLERNALLLETSEEWEQCEKKMKDVRAWMDKSRQSLESPQNKKKPLRDQLAMRDKMVGDIAIQKTKISISAEKLQVHFRSGVGGDSKVTEAAQEILKELDQFHEVVKEQSNTLDTCLMQLEQYQQEIQQLRQQIVQVETQLRIVLSPTYLPHERDRAAEEQNVCRERVVALQTKIAARNERMKLLAQRGTPDTEPLDS</sequence>
<feature type="coiled-coil region" evidence="6">
    <location>
        <begin position="461"/>
        <end position="495"/>
    </location>
</feature>
<dbReference type="Gene3D" id="1.20.58.60">
    <property type="match status" value="3"/>
</dbReference>